<evidence type="ECO:0000313" key="2">
    <source>
        <dbReference type="Proteomes" id="UP000038045"/>
    </source>
</evidence>
<feature type="compositionally biased region" description="Gly residues" evidence="1">
    <location>
        <begin position="108"/>
        <end position="120"/>
    </location>
</feature>
<dbReference type="WBParaSite" id="PTRK_0000788700.1">
    <property type="protein sequence ID" value="PTRK_0000788700.1"/>
    <property type="gene ID" value="PTRK_0000788700"/>
</dbReference>
<name>A0A0N4ZIX3_PARTI</name>
<accession>A0A0N4ZIX3</accession>
<feature type="region of interest" description="Disordered" evidence="1">
    <location>
        <begin position="23"/>
        <end position="193"/>
    </location>
</feature>
<dbReference type="Proteomes" id="UP000038045">
    <property type="component" value="Unplaced"/>
</dbReference>
<dbReference type="AlphaFoldDB" id="A0A0N4ZIX3"/>
<sequence length="193" mass="21425">MQEKIYASRRPCGSSTALSWFRGRISASPAHRYRSARGAPPRRLPLEDAAVPEPPARAVGPHRPGRRRRRGQGPGRGRPGHDVRLRLRRNPGADAGHPGLQPQYPEGPGRGPSLGRGAGPGARRQEPGDPALRRRPPGARDLHRRLDPAQGEPEPRPGRGHREALCRTGVAGRLHHRRDRVAHQPDRHLRHRR</sequence>
<evidence type="ECO:0000256" key="1">
    <source>
        <dbReference type="SAM" id="MobiDB-lite"/>
    </source>
</evidence>
<reference evidence="3" key="1">
    <citation type="submission" date="2016-03" db="UniProtKB">
        <authorList>
            <consortium name="WormBaseParasite"/>
        </authorList>
    </citation>
    <scope>IDENTIFICATION</scope>
</reference>
<proteinExistence type="predicted"/>
<evidence type="ECO:0000313" key="3">
    <source>
        <dbReference type="WBParaSite" id="PTRK_0000788700.1"/>
    </source>
</evidence>
<protein>
    <submittedName>
        <fullName evidence="3">Translation initiation factor IF-2-like</fullName>
    </submittedName>
</protein>
<organism evidence="2 3">
    <name type="scientific">Parastrongyloides trichosuri</name>
    <name type="common">Possum-specific nematode worm</name>
    <dbReference type="NCBI Taxonomy" id="131310"/>
    <lineage>
        <taxon>Eukaryota</taxon>
        <taxon>Metazoa</taxon>
        <taxon>Ecdysozoa</taxon>
        <taxon>Nematoda</taxon>
        <taxon>Chromadorea</taxon>
        <taxon>Rhabditida</taxon>
        <taxon>Tylenchina</taxon>
        <taxon>Panagrolaimomorpha</taxon>
        <taxon>Strongyloidoidea</taxon>
        <taxon>Strongyloididae</taxon>
        <taxon>Parastrongyloides</taxon>
    </lineage>
</organism>
<keyword evidence="2" id="KW-1185">Reference proteome</keyword>
<feature type="compositionally biased region" description="Basic and acidic residues" evidence="1">
    <location>
        <begin position="138"/>
        <end position="165"/>
    </location>
</feature>